<organism evidence="3 4">
    <name type="scientific">Mortierella isabellina</name>
    <name type="common">Filamentous fungus</name>
    <name type="synonym">Umbelopsis isabellina</name>
    <dbReference type="NCBI Taxonomy" id="91625"/>
    <lineage>
        <taxon>Eukaryota</taxon>
        <taxon>Fungi</taxon>
        <taxon>Fungi incertae sedis</taxon>
        <taxon>Mucoromycota</taxon>
        <taxon>Mucoromycotina</taxon>
        <taxon>Umbelopsidomycetes</taxon>
        <taxon>Umbelopsidales</taxon>
        <taxon>Umbelopsidaceae</taxon>
        <taxon>Umbelopsis</taxon>
    </lineage>
</organism>
<dbReference type="InterPro" id="IPR001247">
    <property type="entry name" value="ExoRNase_PH_dom1"/>
</dbReference>
<dbReference type="PANTHER" id="PTHR11049">
    <property type="entry name" value="ACYL COENZYME A THIOESTER HYDROLASE"/>
    <property type="match status" value="1"/>
</dbReference>
<comment type="caution">
    <text evidence="3">The sequence shown here is derived from an EMBL/GenBank/DDBJ whole genome shotgun (WGS) entry which is preliminary data.</text>
</comment>
<dbReference type="GO" id="GO:0005829">
    <property type="term" value="C:cytosol"/>
    <property type="evidence" value="ECO:0007669"/>
    <property type="project" value="TreeGrafter"/>
</dbReference>
<dbReference type="InterPro" id="IPR033120">
    <property type="entry name" value="HOTDOG_ACOT"/>
</dbReference>
<name>A0A8H7U9M5_MORIS</name>
<dbReference type="Pfam" id="PF03725">
    <property type="entry name" value="RNase_PH_C"/>
    <property type="match status" value="1"/>
</dbReference>
<evidence type="ECO:0000256" key="1">
    <source>
        <dbReference type="ARBA" id="ARBA00022801"/>
    </source>
</evidence>
<dbReference type="InterPro" id="IPR015847">
    <property type="entry name" value="ExoRNase_PH_dom2"/>
</dbReference>
<dbReference type="InterPro" id="IPR027408">
    <property type="entry name" value="PNPase/RNase_PH_dom_sf"/>
</dbReference>
<dbReference type="InterPro" id="IPR036345">
    <property type="entry name" value="ExoRNase_PH_dom2_sf"/>
</dbReference>
<protein>
    <recommendedName>
        <fullName evidence="2">HotDog ACOT-type domain-containing protein</fullName>
    </recommendedName>
</protein>
<sequence length="753" mass="83664">MDRKRVNGPELSVAPIEGNVESKDIFDSAGKRLDGRSIEDIRPIFMKTGLITQANGSTYMEFGNAKVVCAVYGPRQMKKPSFTGKGVLNCEIKFATFSCKKRRAYQRDAQEKEFSQILVQALTPAVRLDLLPKSSIDVYVNVLENDGTSSSLAAAISAASVALADAGIEMFDQVAASTIAYVQDKIILDPSAVEEENEQGSLIVSYMPSLNEITHILHNGNTESAIAAKAIEQCTDACSKIYSVMSTVLLQSLDAFLYFSVMPESTDEDALTRARNYTTETFLTVFGPVISRFLPDPWTEAGNERVAEKPAYLSRVTMTEVISPNHADTKYRIVLTITSDSDLIRAKAILSWCDIAAGIAAKRHANAPSVTRSVDDVQFLYPVRVGDVLTIQASVNKAWKTSMEVGIRMEAETPPAGNRRFVAHAYMTFVALSPIKQPKTSMGRLWLDSKPSTVPKVIPHSPAEHQRWEMAERRRQRRFSQRKATAEMKAQLEQIRALLREWSLGLRRQSIQPADVISHPALIPPIAEDEDQIQSPTTLEASDIPTDLKSTSKRHHRRRYSTAAYLIQQPEEKNLEVTYAEVVELVMPQHANTLQITFGGQIIQWMETCALVSARRFACTYLLTASIDSLQFIKPTHVGEVVTVRSIVSRTFQSSIEVYVSVEVSTHRVYLMLGAITIYAHFCLQLKFTVAVDADNIPVKLPSAIPQNESEAALFKGAESRRERRLALRQEILAISHPDAMDITSDTIDESSK</sequence>
<keyword evidence="1" id="KW-0378">Hydrolase</keyword>
<dbReference type="SUPFAM" id="SSF54637">
    <property type="entry name" value="Thioesterase/thiol ester dehydrase-isomerase"/>
    <property type="match status" value="2"/>
</dbReference>
<dbReference type="EMBL" id="JAEPQZ010000012">
    <property type="protein sequence ID" value="KAG2174815.1"/>
    <property type="molecule type" value="Genomic_DNA"/>
</dbReference>
<dbReference type="SUPFAM" id="SSF55666">
    <property type="entry name" value="Ribonuclease PH domain 2-like"/>
    <property type="match status" value="1"/>
</dbReference>
<dbReference type="Pfam" id="PF03061">
    <property type="entry name" value="4HBT"/>
    <property type="match status" value="2"/>
</dbReference>
<dbReference type="InterPro" id="IPR029069">
    <property type="entry name" value="HotDog_dom_sf"/>
</dbReference>
<dbReference type="AlphaFoldDB" id="A0A8H7U9M5"/>
<keyword evidence="4" id="KW-1185">Reference proteome</keyword>
<gene>
    <name evidence="3" type="ORF">INT43_005877</name>
</gene>
<dbReference type="PROSITE" id="PS51770">
    <property type="entry name" value="HOTDOG_ACOT"/>
    <property type="match status" value="2"/>
</dbReference>
<dbReference type="GO" id="GO:0052816">
    <property type="term" value="F:long-chain fatty acyl-CoA hydrolase activity"/>
    <property type="evidence" value="ECO:0007669"/>
    <property type="project" value="TreeGrafter"/>
</dbReference>
<dbReference type="OrthoDB" id="3184331at2759"/>
<dbReference type="GO" id="GO:0000176">
    <property type="term" value="C:nuclear exosome (RNase complex)"/>
    <property type="evidence" value="ECO:0007669"/>
    <property type="project" value="UniProtKB-ARBA"/>
</dbReference>
<evidence type="ECO:0000259" key="2">
    <source>
        <dbReference type="PROSITE" id="PS51770"/>
    </source>
</evidence>
<dbReference type="GO" id="GO:0006637">
    <property type="term" value="P:acyl-CoA metabolic process"/>
    <property type="evidence" value="ECO:0007669"/>
    <property type="project" value="TreeGrafter"/>
</dbReference>
<feature type="domain" description="HotDog ACOT-type" evidence="2">
    <location>
        <begin position="576"/>
        <end position="696"/>
    </location>
</feature>
<dbReference type="InterPro" id="IPR020568">
    <property type="entry name" value="Ribosomal_Su5_D2-typ_SF"/>
</dbReference>
<dbReference type="InterPro" id="IPR006683">
    <property type="entry name" value="Thioestr_dom"/>
</dbReference>
<proteinExistence type="predicted"/>
<accession>A0A8H7U9M5</accession>
<dbReference type="Gene3D" id="3.30.230.70">
    <property type="entry name" value="GHMP Kinase, N-terminal domain"/>
    <property type="match status" value="1"/>
</dbReference>
<evidence type="ECO:0000313" key="3">
    <source>
        <dbReference type="EMBL" id="KAG2174815.1"/>
    </source>
</evidence>
<dbReference type="InterPro" id="IPR040170">
    <property type="entry name" value="Cytosol_ACT"/>
</dbReference>
<dbReference type="SUPFAM" id="SSF54211">
    <property type="entry name" value="Ribosomal protein S5 domain 2-like"/>
    <property type="match status" value="1"/>
</dbReference>
<dbReference type="Pfam" id="PF01138">
    <property type="entry name" value="RNase_PH"/>
    <property type="match status" value="1"/>
</dbReference>
<evidence type="ECO:0000313" key="4">
    <source>
        <dbReference type="Proteomes" id="UP000654370"/>
    </source>
</evidence>
<dbReference type="CDD" id="cd11371">
    <property type="entry name" value="RNase_PH_MTR3"/>
    <property type="match status" value="1"/>
</dbReference>
<dbReference type="Proteomes" id="UP000654370">
    <property type="component" value="Unassembled WGS sequence"/>
</dbReference>
<dbReference type="CDD" id="cd03442">
    <property type="entry name" value="BFIT_BACH"/>
    <property type="match status" value="2"/>
</dbReference>
<dbReference type="PANTHER" id="PTHR11049:SF16">
    <property type="entry name" value="PROTEIN VDLD"/>
    <property type="match status" value="1"/>
</dbReference>
<reference evidence="3" key="1">
    <citation type="submission" date="2020-12" db="EMBL/GenBank/DDBJ databases">
        <title>Metabolic potential, ecology and presence of endohyphal bacteria is reflected in genomic diversity of Mucoromycotina.</title>
        <authorList>
            <person name="Muszewska A."/>
            <person name="Okrasinska A."/>
            <person name="Steczkiewicz K."/>
            <person name="Drgas O."/>
            <person name="Orlowska M."/>
            <person name="Perlinska-Lenart U."/>
            <person name="Aleksandrzak-Piekarczyk T."/>
            <person name="Szatraj K."/>
            <person name="Zielenkiewicz U."/>
            <person name="Pilsyk S."/>
            <person name="Malc E."/>
            <person name="Mieczkowski P."/>
            <person name="Kruszewska J.S."/>
            <person name="Biernat P."/>
            <person name="Pawlowska J."/>
        </authorList>
    </citation>
    <scope>NUCLEOTIDE SEQUENCE</scope>
    <source>
        <strain evidence="3">WA0000067209</strain>
    </source>
</reference>
<dbReference type="Gene3D" id="3.10.129.10">
    <property type="entry name" value="Hotdog Thioesterase"/>
    <property type="match status" value="2"/>
</dbReference>
<feature type="domain" description="HotDog ACOT-type" evidence="2">
    <location>
        <begin position="312"/>
        <end position="435"/>
    </location>
</feature>